<dbReference type="OrthoDB" id="7362478at2"/>
<dbReference type="RefSeq" id="WP_111158871.1">
    <property type="nucleotide sequence ID" value="NZ_PCDP01000003.1"/>
</dbReference>
<evidence type="ECO:0000313" key="3">
    <source>
        <dbReference type="Proteomes" id="UP000248925"/>
    </source>
</evidence>
<organism evidence="2 3">
    <name type="scientific">Rhizobium tubonense</name>
    <dbReference type="NCBI Taxonomy" id="484088"/>
    <lineage>
        <taxon>Bacteria</taxon>
        <taxon>Pseudomonadati</taxon>
        <taxon>Pseudomonadota</taxon>
        <taxon>Alphaproteobacteria</taxon>
        <taxon>Hyphomicrobiales</taxon>
        <taxon>Rhizobiaceae</taxon>
        <taxon>Rhizobium/Agrobacterium group</taxon>
        <taxon>Rhizobium</taxon>
    </lineage>
</organism>
<proteinExistence type="predicted"/>
<protein>
    <recommendedName>
        <fullName evidence="4">DUF992 domain-containing protein</fullName>
    </recommendedName>
</protein>
<dbReference type="AlphaFoldDB" id="A0A2W4CUC2"/>
<accession>A0A2W4CUC2</accession>
<dbReference type="Pfam" id="PF06186">
    <property type="entry name" value="DUF992"/>
    <property type="match status" value="1"/>
</dbReference>
<keyword evidence="1" id="KW-0732">Signal</keyword>
<sequence length="171" mass="17077">MKTFVAIAAISSIAFASAVSAAPVHHKTKHPAPVATGEKERLGTLSCEVNGGVGLLLGSSKGVNCQLVKRTGAVEKYTGSIGKLGIDIGVTNKSYLRWVVYTLAASKSGDHALAGTYVGVSASGTVGVGLGANALVGGTSKNFGLQPLSAEANTGLNVAAGVSRLQLNAAK</sequence>
<evidence type="ECO:0000313" key="2">
    <source>
        <dbReference type="EMBL" id="PZM16267.1"/>
    </source>
</evidence>
<feature type="chain" id="PRO_5015899941" description="DUF992 domain-containing protein" evidence="1">
    <location>
        <begin position="22"/>
        <end position="171"/>
    </location>
</feature>
<comment type="caution">
    <text evidence="2">The sequence shown here is derived from an EMBL/GenBank/DDBJ whole genome shotgun (WGS) entry which is preliminary data.</text>
</comment>
<feature type="signal peptide" evidence="1">
    <location>
        <begin position="1"/>
        <end position="21"/>
    </location>
</feature>
<gene>
    <name evidence="2" type="ORF">CPY51_04610</name>
</gene>
<evidence type="ECO:0000256" key="1">
    <source>
        <dbReference type="SAM" id="SignalP"/>
    </source>
</evidence>
<name>A0A2W4CUC2_9HYPH</name>
<evidence type="ECO:0008006" key="4">
    <source>
        <dbReference type="Google" id="ProtNLM"/>
    </source>
</evidence>
<dbReference type="InterPro" id="IPR009333">
    <property type="entry name" value="DUF992"/>
</dbReference>
<keyword evidence="3" id="KW-1185">Reference proteome</keyword>
<dbReference type="Proteomes" id="UP000248925">
    <property type="component" value="Unassembled WGS sequence"/>
</dbReference>
<dbReference type="EMBL" id="PCDP01000003">
    <property type="protein sequence ID" value="PZM16267.1"/>
    <property type="molecule type" value="Genomic_DNA"/>
</dbReference>
<reference evidence="2 3" key="1">
    <citation type="journal article" date="2018" name="Sci. Rep.">
        <title>Rhizobium tumorigenes sp. nov., a novel plant tumorigenic bacterium isolated from cane gall tumors on thornless blackberry.</title>
        <authorList>
            <person name="Kuzmanovi N."/>
            <person name="Smalla K."/>
            <person name="Gronow S."/>
            <person name="PuBawska J."/>
        </authorList>
    </citation>
    <scope>NUCLEOTIDE SEQUENCE [LARGE SCALE GENOMIC DNA]</scope>
    <source>
        <strain evidence="2 3">CCBAU 85046</strain>
    </source>
</reference>